<dbReference type="InterPro" id="IPR029014">
    <property type="entry name" value="NiFe-Hase_large"/>
</dbReference>
<dbReference type="GO" id="GO:0051287">
    <property type="term" value="F:NAD binding"/>
    <property type="evidence" value="ECO:0007669"/>
    <property type="project" value="InterPro"/>
</dbReference>
<keyword evidence="7" id="KW-1185">Reference proteome</keyword>
<dbReference type="Gene3D" id="1.10.645.10">
    <property type="entry name" value="Cytochrome-c3 Hydrogenase, chain B"/>
    <property type="match status" value="1"/>
</dbReference>
<dbReference type="FunCoup" id="A0A2I1DM30">
    <property type="interactions" value="55"/>
</dbReference>
<dbReference type="InterPro" id="IPR001135">
    <property type="entry name" value="NADH_Q_OxRdtase_suD"/>
</dbReference>
<evidence type="ECO:0000256" key="3">
    <source>
        <dbReference type="SAM" id="Coils"/>
    </source>
</evidence>
<dbReference type="AlphaFoldDB" id="A0A2I1DM30"/>
<evidence type="ECO:0000313" key="7">
    <source>
        <dbReference type="Proteomes" id="UP000234329"/>
    </source>
</evidence>
<dbReference type="InParanoid" id="A0A2I1DM30"/>
<dbReference type="PANTHER" id="PTHR43485">
    <property type="entry name" value="HYDROGENASE-4 COMPONENT G"/>
    <property type="match status" value="1"/>
</dbReference>
<evidence type="ECO:0008006" key="8">
    <source>
        <dbReference type="Google" id="ProtNLM"/>
    </source>
</evidence>
<dbReference type="Gene3D" id="3.30.460.80">
    <property type="entry name" value="NADH:ubiquinone oxidoreductase, 30kDa subunit"/>
    <property type="match status" value="1"/>
</dbReference>
<accession>A0A2I1DM30</accession>
<dbReference type="SUPFAM" id="SSF56762">
    <property type="entry name" value="HydB/Nqo4-like"/>
    <property type="match status" value="1"/>
</dbReference>
<evidence type="ECO:0000259" key="4">
    <source>
        <dbReference type="Pfam" id="PF00329"/>
    </source>
</evidence>
<feature type="domain" description="NADH-quinone oxidoreductase subunit D" evidence="5">
    <location>
        <begin position="453"/>
        <end position="525"/>
    </location>
</feature>
<protein>
    <recommendedName>
        <fullName evidence="8">Hydrogenase</fullName>
    </recommendedName>
</protein>
<sequence length="525" mass="58629">MSISIALQSLLHSNSALTWHEHSEQWLQISCPAEQLSMLTQALLEKEEAEFATLLVEELPDQGNLTVHYLFYLPATGKLIELQVAVKAGEELPAISDTVHAADWHEREAWDLYGLRFSGHPFLGDFVLHDDDWPEGMDPMRRQFDGSKRPDVHGTGTEWKPPQLLQEEGAIVFPVGPVWGDFNESGLWLLETPGEQIRYLHTRLFYKYRGVEKIAEGRTVDQGLLLAERFAGAAAFAHGWAYCQALEQIGGCAPPPRAEQLRIVFAELERVRHHAANIAEITGSTALSVAKALAQGIVEDLLRLSARLCGHRYFFGVVIPGGLREDLNTDALEILYNTLPALDQRMRALEQRLEESSSFLDRIEEMGTLDGQMAKTYGVVGPIARASGRNIDLRRNLPYGQYGFLAPEIPVEQEGDGYARLRVFFAESRISIKLILDLLPFLPDGPIHSPCPVREGHALAWVEAPSGATFHWLRCTADGLITRLRLGTPGFRNWHAFERAVEGAAFQDFPIILATWGLSVAENDR</sequence>
<feature type="coiled-coil region" evidence="3">
    <location>
        <begin position="332"/>
        <end position="366"/>
    </location>
</feature>
<dbReference type="SUPFAM" id="SSF143243">
    <property type="entry name" value="Nqo5-like"/>
    <property type="match status" value="1"/>
</dbReference>
<evidence type="ECO:0000259" key="5">
    <source>
        <dbReference type="Pfam" id="PF00346"/>
    </source>
</evidence>
<dbReference type="Pfam" id="PF00346">
    <property type="entry name" value="Complex1_49kDa"/>
    <property type="match status" value="2"/>
</dbReference>
<dbReference type="GO" id="GO:0016651">
    <property type="term" value="F:oxidoreductase activity, acting on NAD(P)H"/>
    <property type="evidence" value="ECO:0007669"/>
    <property type="project" value="InterPro"/>
</dbReference>
<dbReference type="InterPro" id="IPR001268">
    <property type="entry name" value="NADH_UbQ_OxRdtase_30kDa_su"/>
</dbReference>
<proteinExistence type="predicted"/>
<evidence type="ECO:0000256" key="2">
    <source>
        <dbReference type="ARBA" id="ARBA00023027"/>
    </source>
</evidence>
<dbReference type="GO" id="GO:0048038">
    <property type="term" value="F:quinone binding"/>
    <property type="evidence" value="ECO:0007669"/>
    <property type="project" value="InterPro"/>
</dbReference>
<dbReference type="InterPro" id="IPR037232">
    <property type="entry name" value="NADH_quin_OxRdtase_su_C/D-like"/>
</dbReference>
<dbReference type="GO" id="GO:0008137">
    <property type="term" value="F:NADH dehydrogenase (ubiquinone) activity"/>
    <property type="evidence" value="ECO:0007669"/>
    <property type="project" value="InterPro"/>
</dbReference>
<reference evidence="6 7" key="1">
    <citation type="submission" date="2017-03" db="EMBL/GenBank/DDBJ databases">
        <title>Draft genime sequence of the acidophilic sulfur-oxidizing bacterium Acidithiobacillus sp. SH, isolated from seawater.</title>
        <authorList>
            <person name="Sharmin S."/>
            <person name="Tokuhisa M."/>
            <person name="Kanao T."/>
            <person name="Kamimura K."/>
        </authorList>
    </citation>
    <scope>NUCLEOTIDE SEQUENCE [LARGE SCALE GENOMIC DNA]</scope>
    <source>
        <strain evidence="6 7">SH</strain>
    </source>
</reference>
<dbReference type="Proteomes" id="UP000234329">
    <property type="component" value="Unassembled WGS sequence"/>
</dbReference>
<evidence type="ECO:0000313" key="6">
    <source>
        <dbReference type="EMBL" id="PKY10921.1"/>
    </source>
</evidence>
<dbReference type="InterPro" id="IPR052197">
    <property type="entry name" value="ComplexI_49kDa-like"/>
</dbReference>
<dbReference type="OrthoDB" id="9801496at2"/>
<keyword evidence="3" id="KW-0175">Coiled coil</keyword>
<organism evidence="6 7">
    <name type="scientific">Acidithiobacillus marinus</name>
    <dbReference type="NCBI Taxonomy" id="187490"/>
    <lineage>
        <taxon>Bacteria</taxon>
        <taxon>Pseudomonadati</taxon>
        <taxon>Pseudomonadota</taxon>
        <taxon>Acidithiobacillia</taxon>
        <taxon>Acidithiobacillales</taxon>
        <taxon>Acidithiobacillaceae</taxon>
        <taxon>Acidithiobacillus</taxon>
    </lineage>
</organism>
<keyword evidence="1" id="KW-0560">Oxidoreductase</keyword>
<keyword evidence="2" id="KW-0520">NAD</keyword>
<comment type="caution">
    <text evidence="6">The sequence shown here is derived from an EMBL/GenBank/DDBJ whole genome shotgun (WGS) entry which is preliminary data.</text>
</comment>
<name>A0A2I1DM30_9PROT</name>
<dbReference type="RefSeq" id="WP_101537654.1">
    <property type="nucleotide sequence ID" value="NZ_MXAV01000030.1"/>
</dbReference>
<feature type="domain" description="NADH-quinone oxidoreductase subunit D" evidence="5">
    <location>
        <begin position="299"/>
        <end position="449"/>
    </location>
</feature>
<dbReference type="PANTHER" id="PTHR43485:SF1">
    <property type="entry name" value="FORMATE HYDROGENLYASE SUBUNIT 5-RELATED"/>
    <property type="match status" value="1"/>
</dbReference>
<dbReference type="EMBL" id="MXAV01000030">
    <property type="protein sequence ID" value="PKY10921.1"/>
    <property type="molecule type" value="Genomic_DNA"/>
</dbReference>
<feature type="domain" description="NADH:ubiquinone oxidoreductase 30kDa subunit" evidence="4">
    <location>
        <begin position="30"/>
        <end position="149"/>
    </location>
</feature>
<gene>
    <name evidence="6" type="ORF">B1757_07060</name>
</gene>
<dbReference type="Pfam" id="PF00329">
    <property type="entry name" value="Complex1_30kDa"/>
    <property type="match status" value="1"/>
</dbReference>
<evidence type="ECO:0000256" key="1">
    <source>
        <dbReference type="ARBA" id="ARBA00023002"/>
    </source>
</evidence>